<dbReference type="GO" id="GO:0016747">
    <property type="term" value="F:acyltransferase activity, transferring groups other than amino-acyl groups"/>
    <property type="evidence" value="ECO:0007669"/>
    <property type="project" value="InterPro"/>
</dbReference>
<evidence type="ECO:0000259" key="1">
    <source>
        <dbReference type="PROSITE" id="PS51186"/>
    </source>
</evidence>
<keyword evidence="3" id="KW-1185">Reference proteome</keyword>
<dbReference type="PANTHER" id="PTHR43792:SF1">
    <property type="entry name" value="N-ACETYLTRANSFERASE DOMAIN-CONTAINING PROTEIN"/>
    <property type="match status" value="1"/>
</dbReference>
<protein>
    <submittedName>
        <fullName evidence="2">RimJ/RimL family protein N-acetyltransferase</fullName>
    </submittedName>
</protein>
<proteinExistence type="predicted"/>
<gene>
    <name evidence="2" type="ORF">B0O44_105362</name>
</gene>
<dbReference type="Gene3D" id="3.40.630.30">
    <property type="match status" value="1"/>
</dbReference>
<accession>A0A318UFS6</accession>
<dbReference type="Proteomes" id="UP000248198">
    <property type="component" value="Unassembled WGS sequence"/>
</dbReference>
<dbReference type="PANTHER" id="PTHR43792">
    <property type="entry name" value="GNAT FAMILY, PUTATIVE (AFU_ORTHOLOGUE AFUA_3G00765)-RELATED-RELATED"/>
    <property type="match status" value="1"/>
</dbReference>
<dbReference type="OrthoDB" id="9788916at2"/>
<keyword evidence="2" id="KW-0808">Transferase</keyword>
<dbReference type="InterPro" id="IPR000182">
    <property type="entry name" value="GNAT_dom"/>
</dbReference>
<comment type="caution">
    <text evidence="2">The sequence shown here is derived from an EMBL/GenBank/DDBJ whole genome shotgun (WGS) entry which is preliminary data.</text>
</comment>
<dbReference type="SUPFAM" id="SSF55729">
    <property type="entry name" value="Acyl-CoA N-acyltransferases (Nat)"/>
    <property type="match status" value="1"/>
</dbReference>
<organism evidence="2 3">
    <name type="scientific">Pedobacter nutrimenti</name>
    <dbReference type="NCBI Taxonomy" id="1241337"/>
    <lineage>
        <taxon>Bacteria</taxon>
        <taxon>Pseudomonadati</taxon>
        <taxon>Bacteroidota</taxon>
        <taxon>Sphingobacteriia</taxon>
        <taxon>Sphingobacteriales</taxon>
        <taxon>Sphingobacteriaceae</taxon>
        <taxon>Pedobacter</taxon>
    </lineage>
</organism>
<feature type="domain" description="N-acetyltransferase" evidence="1">
    <location>
        <begin position="14"/>
        <end position="171"/>
    </location>
</feature>
<dbReference type="AlphaFoldDB" id="A0A318UFS6"/>
<dbReference type="Pfam" id="PF13302">
    <property type="entry name" value="Acetyltransf_3"/>
    <property type="match status" value="1"/>
</dbReference>
<dbReference type="EMBL" id="QKLU01000005">
    <property type="protein sequence ID" value="PYF72987.1"/>
    <property type="molecule type" value="Genomic_DNA"/>
</dbReference>
<reference evidence="2 3" key="1">
    <citation type="submission" date="2018-06" db="EMBL/GenBank/DDBJ databases">
        <title>Genomic Encyclopedia of Archaeal and Bacterial Type Strains, Phase II (KMG-II): from individual species to whole genera.</title>
        <authorList>
            <person name="Goeker M."/>
        </authorList>
    </citation>
    <scope>NUCLEOTIDE SEQUENCE [LARGE SCALE GENOMIC DNA]</scope>
    <source>
        <strain evidence="2 3">DSM 27372</strain>
    </source>
</reference>
<dbReference type="PROSITE" id="PS51186">
    <property type="entry name" value="GNAT"/>
    <property type="match status" value="1"/>
</dbReference>
<dbReference type="InterPro" id="IPR051531">
    <property type="entry name" value="N-acetyltransferase"/>
</dbReference>
<evidence type="ECO:0000313" key="2">
    <source>
        <dbReference type="EMBL" id="PYF72987.1"/>
    </source>
</evidence>
<dbReference type="RefSeq" id="WP_110832937.1">
    <property type="nucleotide sequence ID" value="NZ_QKLU01000005.1"/>
</dbReference>
<evidence type="ECO:0000313" key="3">
    <source>
        <dbReference type="Proteomes" id="UP000248198"/>
    </source>
</evidence>
<name>A0A318UFS6_9SPHI</name>
<dbReference type="InterPro" id="IPR016181">
    <property type="entry name" value="Acyl_CoA_acyltransferase"/>
</dbReference>
<sequence>MISEQKYIFTSERLGFRNWLMTDVEIMAEINSDEEVMEFFPGTKSRQETTEFIERMQHQFQEKGFCYYAVDKLETSEFIGFIGLSEQVFAADFTPCIDIGWRLKRAQWNKGYATEGAKRCLDYAFNQLKLEKVMAIAPTVNLKSEQVMKKIGMKKTKNFNHPGLADHKRLQECTLYEINAGEFKTIFN</sequence>